<dbReference type="GO" id="GO:0016491">
    <property type="term" value="F:oxidoreductase activity"/>
    <property type="evidence" value="ECO:0007669"/>
    <property type="project" value="UniProtKB-KW"/>
</dbReference>
<dbReference type="Pfam" id="PF01266">
    <property type="entry name" value="DAO"/>
    <property type="match status" value="1"/>
</dbReference>
<organism evidence="3 4">
    <name type="scientific">Burkholderia multivorans CGD2</name>
    <dbReference type="NCBI Taxonomy" id="513052"/>
    <lineage>
        <taxon>Bacteria</taxon>
        <taxon>Pseudomonadati</taxon>
        <taxon>Pseudomonadota</taxon>
        <taxon>Betaproteobacteria</taxon>
        <taxon>Burkholderiales</taxon>
        <taxon>Burkholderiaceae</taxon>
        <taxon>Burkholderia</taxon>
        <taxon>Burkholderia cepacia complex</taxon>
    </lineage>
</organism>
<dbReference type="Gene3D" id="3.30.9.10">
    <property type="entry name" value="D-Amino Acid Oxidase, subunit A, domain 2"/>
    <property type="match status" value="1"/>
</dbReference>
<feature type="domain" description="FAD dependent oxidoreductase" evidence="2">
    <location>
        <begin position="79"/>
        <end position="429"/>
    </location>
</feature>
<dbReference type="SUPFAM" id="SSF51905">
    <property type="entry name" value="FAD/NAD(P)-binding domain"/>
    <property type="match status" value="1"/>
</dbReference>
<reference evidence="3 4" key="1">
    <citation type="journal article" date="2012" name="J. Bacteriol.">
        <title>Draft Genome Sequence Determination for Cystic Fibrosis and Chronic Granulomatous Disease Burkholderia multivorans Isolates.</title>
        <authorList>
            <person name="Varga J.J."/>
            <person name="Losada L."/>
            <person name="Zelazny A.M."/>
            <person name="Brinkac L."/>
            <person name="Harkins D."/>
            <person name="Radune D."/>
            <person name="Hostetler J."/>
            <person name="Sampaio E.P."/>
            <person name="Ronning C.M."/>
            <person name="Nierman W.C."/>
            <person name="Greenberg D.E."/>
            <person name="Holland S.M."/>
            <person name="Goldberg J.B."/>
        </authorList>
    </citation>
    <scope>NUCLEOTIDE SEQUENCE [LARGE SCALE GENOMIC DNA]</scope>
    <source>
        <strain evidence="3 4">CGD2</strain>
    </source>
</reference>
<dbReference type="EMBL" id="ACFC01000009">
    <property type="protein sequence ID" value="EEE05577.1"/>
    <property type="molecule type" value="Genomic_DNA"/>
</dbReference>
<name>B9BUT0_9BURK</name>
<dbReference type="InterPro" id="IPR036188">
    <property type="entry name" value="FAD/NAD-bd_sf"/>
</dbReference>
<sequence>MGDAGRWWWAQLSQHVTGRVRSPSKNFGPRQEMNYETRDAASRAAYGKYPIYRQPCGWNAMLPERSVRGATAIRRFGTIVIGGGYTGLAAARRIAELRPDEHVLVLEASTIGEGSSGRNSGFVISVPHNTRLSGHGSSLEVARKQIQMYDVGLRWLEKLVRDNGIECGWNPAGKFHAAAGESGVRSLRAALAQYREWDIAYEEFDRDELYEKLGTSYYQYGYHSPNNVFVQPAALIRGLADSLPPNVVLVEGEPVIGLNETSPFKVDTVAAEYLGDRVVLANNGFAKALGILRDKLITIFTYAAVTPQLPEDELMKLGDMDEWGLIPANRLGTTLRRVQDGRLMVRSAYSYEREQPLADTLARLTDSYRRRFPNMNAHQFEYVWGGTTALTRNGATFFGEVRPGLFASLGCNGAGVLKGSTYGKLLGEMAMGAQSSCLSDALSLEGPSWLPPEPLRRIGVVSAIRYQAALAGPER</sequence>
<evidence type="ECO:0000313" key="4">
    <source>
        <dbReference type="Proteomes" id="UP000004535"/>
    </source>
</evidence>
<proteinExistence type="predicted"/>
<dbReference type="GO" id="GO:0005737">
    <property type="term" value="C:cytoplasm"/>
    <property type="evidence" value="ECO:0007669"/>
    <property type="project" value="TreeGrafter"/>
</dbReference>
<dbReference type="Gene3D" id="3.50.50.60">
    <property type="entry name" value="FAD/NAD(P)-binding domain"/>
    <property type="match status" value="1"/>
</dbReference>
<evidence type="ECO:0000256" key="1">
    <source>
        <dbReference type="ARBA" id="ARBA00023002"/>
    </source>
</evidence>
<keyword evidence="1" id="KW-0560">Oxidoreductase</keyword>
<accession>B9BUT0</accession>
<evidence type="ECO:0000259" key="2">
    <source>
        <dbReference type="Pfam" id="PF01266"/>
    </source>
</evidence>
<dbReference type="PANTHER" id="PTHR13847:SF281">
    <property type="entry name" value="FAD DEPENDENT OXIDOREDUCTASE DOMAIN-CONTAINING PROTEIN"/>
    <property type="match status" value="1"/>
</dbReference>
<dbReference type="AlphaFoldDB" id="B9BUT0"/>
<gene>
    <name evidence="3" type="ORF">BURMUCGD2_3820</name>
</gene>
<protein>
    <submittedName>
        <fullName evidence="3">FAD dependent oxidoreductase</fullName>
    </submittedName>
</protein>
<evidence type="ECO:0000313" key="3">
    <source>
        <dbReference type="EMBL" id="EEE05577.1"/>
    </source>
</evidence>
<dbReference type="InterPro" id="IPR006076">
    <property type="entry name" value="FAD-dep_OxRdtase"/>
</dbReference>
<dbReference type="PANTHER" id="PTHR13847">
    <property type="entry name" value="SARCOSINE DEHYDROGENASE-RELATED"/>
    <property type="match status" value="1"/>
</dbReference>
<comment type="caution">
    <text evidence="3">The sequence shown here is derived from an EMBL/GenBank/DDBJ whole genome shotgun (WGS) entry which is preliminary data.</text>
</comment>
<dbReference type="Proteomes" id="UP000004535">
    <property type="component" value="Unassembled WGS sequence"/>
</dbReference>